<evidence type="ECO:0000313" key="2">
    <source>
        <dbReference type="EMBL" id="GAA0562065.1"/>
    </source>
</evidence>
<feature type="transmembrane region" description="Helical" evidence="1">
    <location>
        <begin position="33"/>
        <end position="56"/>
    </location>
</feature>
<proteinExistence type="predicted"/>
<protein>
    <submittedName>
        <fullName evidence="2">Uncharacterized protein</fullName>
    </submittedName>
</protein>
<dbReference type="Proteomes" id="UP001501169">
    <property type="component" value="Unassembled WGS sequence"/>
</dbReference>
<feature type="transmembrane region" description="Helical" evidence="1">
    <location>
        <begin position="7"/>
        <end position="27"/>
    </location>
</feature>
<feature type="transmembrane region" description="Helical" evidence="1">
    <location>
        <begin position="77"/>
        <end position="97"/>
    </location>
</feature>
<evidence type="ECO:0000256" key="1">
    <source>
        <dbReference type="SAM" id="Phobius"/>
    </source>
</evidence>
<comment type="caution">
    <text evidence="2">The sequence shown here is derived from an EMBL/GenBank/DDBJ whole genome shotgun (WGS) entry which is preliminary data.</text>
</comment>
<reference evidence="2 3" key="1">
    <citation type="journal article" date="2019" name="Int. J. Syst. Evol. Microbiol.">
        <title>The Global Catalogue of Microorganisms (GCM) 10K type strain sequencing project: providing services to taxonomists for standard genome sequencing and annotation.</title>
        <authorList>
            <consortium name="The Broad Institute Genomics Platform"/>
            <consortium name="The Broad Institute Genome Sequencing Center for Infectious Disease"/>
            <person name="Wu L."/>
            <person name="Ma J."/>
        </authorList>
    </citation>
    <scope>NUCLEOTIDE SEQUENCE [LARGE SCALE GENOMIC DNA]</scope>
    <source>
        <strain evidence="2 3">JCM 14331</strain>
    </source>
</reference>
<accession>A0ABN1E9S3</accession>
<keyword evidence="1" id="KW-0472">Membrane</keyword>
<gene>
    <name evidence="2" type="ORF">GCM10009098_32750</name>
</gene>
<organism evidence="2 3">
    <name type="scientific">Rheinheimera aquimaris</name>
    <dbReference type="NCBI Taxonomy" id="412437"/>
    <lineage>
        <taxon>Bacteria</taxon>
        <taxon>Pseudomonadati</taxon>
        <taxon>Pseudomonadota</taxon>
        <taxon>Gammaproteobacteria</taxon>
        <taxon>Chromatiales</taxon>
        <taxon>Chromatiaceae</taxon>
        <taxon>Rheinheimera</taxon>
    </lineage>
</organism>
<sequence length="99" mass="11397">MEKKRNIHWPSVFWFSVATITIVAFAYEQKASLLLQALGFICLGYSSIRLMPGDFFTRKLSLSKIIQPKTEYRQSDVLIQNLGFIFVLISLVFSYAINI</sequence>
<keyword evidence="3" id="KW-1185">Reference proteome</keyword>
<keyword evidence="1" id="KW-1133">Transmembrane helix</keyword>
<evidence type="ECO:0000313" key="3">
    <source>
        <dbReference type="Proteomes" id="UP001501169"/>
    </source>
</evidence>
<keyword evidence="1" id="KW-0812">Transmembrane</keyword>
<dbReference type="EMBL" id="BAAAEO010000005">
    <property type="protein sequence ID" value="GAA0562065.1"/>
    <property type="molecule type" value="Genomic_DNA"/>
</dbReference>
<name>A0ABN1E9S3_9GAMM</name>